<feature type="compositionally biased region" description="Low complexity" evidence="1">
    <location>
        <begin position="224"/>
        <end position="235"/>
    </location>
</feature>
<feature type="region of interest" description="Disordered" evidence="1">
    <location>
        <begin position="707"/>
        <end position="732"/>
    </location>
</feature>
<feature type="region of interest" description="Disordered" evidence="1">
    <location>
        <begin position="224"/>
        <end position="282"/>
    </location>
</feature>
<feature type="compositionally biased region" description="Polar residues" evidence="1">
    <location>
        <begin position="707"/>
        <end position="725"/>
    </location>
</feature>
<evidence type="ECO:0000256" key="2">
    <source>
        <dbReference type="SAM" id="SignalP"/>
    </source>
</evidence>
<feature type="chain" id="PRO_5028011701" evidence="2">
    <location>
        <begin position="17"/>
        <end position="732"/>
    </location>
</feature>
<feature type="compositionally biased region" description="Polar residues" evidence="1">
    <location>
        <begin position="412"/>
        <end position="450"/>
    </location>
</feature>
<evidence type="ECO:0000313" key="3">
    <source>
        <dbReference type="RefSeq" id="XP_028134964.1"/>
    </source>
</evidence>
<dbReference type="InParanoid" id="A0A6P7FFX3"/>
<reference evidence="3" key="1">
    <citation type="submission" date="2025-08" db="UniProtKB">
        <authorList>
            <consortium name="RefSeq"/>
        </authorList>
    </citation>
    <scope>IDENTIFICATION</scope>
    <source>
        <tissue evidence="3">Whole insect</tissue>
    </source>
</reference>
<feature type="region of interest" description="Disordered" evidence="1">
    <location>
        <begin position="340"/>
        <end position="676"/>
    </location>
</feature>
<feature type="compositionally biased region" description="Polar residues" evidence="1">
    <location>
        <begin position="268"/>
        <end position="282"/>
    </location>
</feature>
<feature type="compositionally biased region" description="Polar residues" evidence="1">
    <location>
        <begin position="615"/>
        <end position="662"/>
    </location>
</feature>
<feature type="compositionally biased region" description="Polar residues" evidence="1">
    <location>
        <begin position="351"/>
        <end position="374"/>
    </location>
</feature>
<dbReference type="AlphaFoldDB" id="A0A6P7FFX3"/>
<feature type="compositionally biased region" description="Polar residues" evidence="1">
    <location>
        <begin position="145"/>
        <end position="159"/>
    </location>
</feature>
<feature type="compositionally biased region" description="Polar residues" evidence="1">
    <location>
        <begin position="558"/>
        <end position="595"/>
    </location>
</feature>
<feature type="compositionally biased region" description="Polar residues" evidence="1">
    <location>
        <begin position="383"/>
        <end position="392"/>
    </location>
</feature>
<evidence type="ECO:0000256" key="1">
    <source>
        <dbReference type="SAM" id="MobiDB-lite"/>
    </source>
</evidence>
<name>A0A6P7FFX3_DIAVI</name>
<sequence>MKQLIIFLVLFISVNGTNLNQYLPPRPESNNAQYQSPAFRNQHLVAVSKFEQNVASPNSQQFSRQYLTPNRAEQSIQQVQVSEQYEKPSRQFGQENYFNGNGHGNADKQYIAPNKQDAAGQHSNSFGNFQSPKSFNVKEHESHNRNYLTPNKLDNSGQNSNSFEQIQNRNSINGQGIYPSFGKISTNHAPITENRNSIQPSFNSLSQKSTSNIQFGHLGSFSSGFNQQSGQTQFSDKFSDPQSALIGSQGIPAAQQGNKQTPVVGEQGSKSTLGQNNINEYSAPNARKSNFVDQGTFASQQNQQIAELRGKQGNTKESNPIFPLSTKFGQQNAASTAFGRQDSGYQYPVPEQSSFPSQQNKQVIPSESQFSSRPQYGVPEQSPFPSQQNKQVGPSGRQFSPKPQYGVPEQSPFPSQQNNQVIPSGPQFSSRPQYGVPEQSTFPSQQNKQVIPSGPQLSARPQYGVPEQSAISSLHNKQVIPFKPQFSSRPQYGVPEQSTFPSQQNKQVITSGPQLSSRPQYGVPEQSPFPFQQKKQVIASGSQISPKPQYGVPEQFPFPSQNNKQIIPSETQLSSRPQYGVPKQSTFPSQHNKQVIPSEPQFFPRPLYGVPEQSPLPSQHNKQVISSGPQFSSRPQYGVTEQSTFPSQHNKQVIPSESQFSPRPQYVVPEQSSSANQNNVQFNSFHRSTSQVSGFLENNRFNGQSFFQNRGQYGGTSQQFGTVEDSNGGYKY</sequence>
<feature type="signal peptide" evidence="2">
    <location>
        <begin position="1"/>
        <end position="16"/>
    </location>
</feature>
<accession>A0A6P7FFX3</accession>
<feature type="compositionally biased region" description="Polar residues" evidence="1">
    <location>
        <begin position="529"/>
        <end position="546"/>
    </location>
</feature>
<feature type="compositionally biased region" description="Polar residues" evidence="1">
    <location>
        <begin position="485"/>
        <end position="519"/>
    </location>
</feature>
<protein>
    <submittedName>
        <fullName evidence="3">RNA polymerase II degradation factor 1-like</fullName>
    </submittedName>
</protein>
<feature type="region of interest" description="Disordered" evidence="1">
    <location>
        <begin position="140"/>
        <end position="159"/>
    </location>
</feature>
<keyword evidence="2" id="KW-0732">Signal</keyword>
<organism evidence="3">
    <name type="scientific">Diabrotica virgifera virgifera</name>
    <name type="common">western corn rootworm</name>
    <dbReference type="NCBI Taxonomy" id="50390"/>
    <lineage>
        <taxon>Eukaryota</taxon>
        <taxon>Metazoa</taxon>
        <taxon>Ecdysozoa</taxon>
        <taxon>Arthropoda</taxon>
        <taxon>Hexapoda</taxon>
        <taxon>Insecta</taxon>
        <taxon>Pterygota</taxon>
        <taxon>Neoptera</taxon>
        <taxon>Endopterygota</taxon>
        <taxon>Coleoptera</taxon>
        <taxon>Polyphaga</taxon>
        <taxon>Cucujiformia</taxon>
        <taxon>Chrysomeloidea</taxon>
        <taxon>Chrysomelidae</taxon>
        <taxon>Galerucinae</taxon>
        <taxon>Diabroticina</taxon>
        <taxon>Diabroticites</taxon>
        <taxon>Diabrotica</taxon>
    </lineage>
</organism>
<dbReference type="RefSeq" id="XP_028134964.1">
    <property type="nucleotide sequence ID" value="XM_028279163.1"/>
</dbReference>
<gene>
    <name evidence="3" type="primary">LOC114329901</name>
</gene>
<proteinExistence type="predicted"/>